<name>A0ABS0C883_9NOCA</name>
<dbReference type="RefSeq" id="WP_195033683.1">
    <property type="nucleotide sequence ID" value="NZ_JADLRE010000011.1"/>
</dbReference>
<protein>
    <submittedName>
        <fullName evidence="1">Uncharacterized protein</fullName>
    </submittedName>
</protein>
<proteinExistence type="predicted"/>
<accession>A0ABS0C883</accession>
<keyword evidence="2" id="KW-1185">Reference proteome</keyword>
<organism evidence="1 2">
    <name type="scientific">Nocardia abscessus</name>
    <dbReference type="NCBI Taxonomy" id="120957"/>
    <lineage>
        <taxon>Bacteria</taxon>
        <taxon>Bacillati</taxon>
        <taxon>Actinomycetota</taxon>
        <taxon>Actinomycetes</taxon>
        <taxon>Mycobacteriales</taxon>
        <taxon>Nocardiaceae</taxon>
        <taxon>Nocardia</taxon>
    </lineage>
</organism>
<sequence>MVIAVESGGAVSVVRGAATDAGMTEASRLANYLQSNQSAALAQMQPLPFPERYP</sequence>
<evidence type="ECO:0000313" key="1">
    <source>
        <dbReference type="EMBL" id="MBF6226569.1"/>
    </source>
</evidence>
<dbReference type="Proteomes" id="UP000807309">
    <property type="component" value="Unassembled WGS sequence"/>
</dbReference>
<dbReference type="EMBL" id="JADLRE010000011">
    <property type="protein sequence ID" value="MBF6226569.1"/>
    <property type="molecule type" value="Genomic_DNA"/>
</dbReference>
<evidence type="ECO:0000313" key="2">
    <source>
        <dbReference type="Proteomes" id="UP000807309"/>
    </source>
</evidence>
<gene>
    <name evidence="1" type="ORF">IU470_15840</name>
</gene>
<reference evidence="1 2" key="1">
    <citation type="submission" date="2020-10" db="EMBL/GenBank/DDBJ databases">
        <title>Identification of Nocardia species via Next-generation sequencing and recognition of intraspecies genetic diversity.</title>
        <authorList>
            <person name="Li P."/>
            <person name="Li P."/>
            <person name="Lu B."/>
        </authorList>
    </citation>
    <scope>NUCLEOTIDE SEQUENCE [LARGE SCALE GENOMIC DNA]</scope>
    <source>
        <strain evidence="1 2">N-11</strain>
    </source>
</reference>
<comment type="caution">
    <text evidence="1">The sequence shown here is derived from an EMBL/GenBank/DDBJ whole genome shotgun (WGS) entry which is preliminary data.</text>
</comment>